<evidence type="ECO:0000313" key="4">
    <source>
        <dbReference type="EMBL" id="UWZ85394.1"/>
    </source>
</evidence>
<keyword evidence="1" id="KW-0456">Lyase</keyword>
<dbReference type="Gene3D" id="3.30.390.10">
    <property type="entry name" value="Enolase-like, N-terminal domain"/>
    <property type="match status" value="1"/>
</dbReference>
<keyword evidence="5" id="KW-1185">Reference proteome</keyword>
<organism evidence="4 5">
    <name type="scientific">Occallatibacter riparius</name>
    <dbReference type="NCBI Taxonomy" id="1002689"/>
    <lineage>
        <taxon>Bacteria</taxon>
        <taxon>Pseudomonadati</taxon>
        <taxon>Acidobacteriota</taxon>
        <taxon>Terriglobia</taxon>
        <taxon>Terriglobales</taxon>
        <taxon>Acidobacteriaceae</taxon>
        <taxon>Occallatibacter</taxon>
    </lineage>
</organism>
<dbReference type="InterPro" id="IPR029017">
    <property type="entry name" value="Enolase-like_N"/>
</dbReference>
<sequence length="415" mass="45849">MLKGTALQALGAVSAFSLPGLARAVENNSTPYQRSKLKITDVRTAQVLVHGPQTHVRIYTDQGLYGHGECTDAAVGAASLIRGWRRMLIGRDPLNVEAIWERLRTGGIFAGAQGGQYITALSGLEIAMWDLAGKALGLPVYQLLGGKFRDKVRIYCDSDMDVPIGAEADKKLPWIKEQGFTAMKIDLDDARDPARFDAVNWTASNGEIDRMVKWVSHVRESIPANMDLACDMHGRYDAPTGKKVAKALEPFRLMWLEEPVPAEDIDAMADIRHSTSTPIACGENLYMRWGYRELLEKKAVDIIQPDFQKVGGIAEAQKVANMAQAYYVPVAPHCVVSPVGVMATAHACTTYPNFLACEWHWINHLDLWKSWVKEGEIIVQGHVTPTDKPGLGVEMDEDVAKKAQIPGTPWFEPEK</sequence>
<dbReference type="Pfam" id="PF02746">
    <property type="entry name" value="MR_MLE_N"/>
    <property type="match status" value="1"/>
</dbReference>
<dbReference type="SMART" id="SM00922">
    <property type="entry name" value="MR_MLE"/>
    <property type="match status" value="1"/>
</dbReference>
<keyword evidence="2" id="KW-0732">Signal</keyword>
<feature type="domain" description="Mandelate racemase/muconate lactonizing enzyme C-terminal" evidence="3">
    <location>
        <begin position="165"/>
        <end position="278"/>
    </location>
</feature>
<gene>
    <name evidence="4" type="ORF">MOP44_05505</name>
</gene>
<evidence type="ECO:0000259" key="3">
    <source>
        <dbReference type="SMART" id="SM00922"/>
    </source>
</evidence>
<feature type="signal peptide" evidence="2">
    <location>
        <begin position="1"/>
        <end position="24"/>
    </location>
</feature>
<dbReference type="RefSeq" id="WP_260794911.1">
    <property type="nucleotide sequence ID" value="NZ_CP093313.1"/>
</dbReference>
<dbReference type="SUPFAM" id="SSF51604">
    <property type="entry name" value="Enolase C-terminal domain-like"/>
    <property type="match status" value="1"/>
</dbReference>
<dbReference type="SUPFAM" id="SSF54826">
    <property type="entry name" value="Enolase N-terminal domain-like"/>
    <property type="match status" value="1"/>
</dbReference>
<dbReference type="PANTHER" id="PTHR48080">
    <property type="entry name" value="D-GALACTONATE DEHYDRATASE-RELATED"/>
    <property type="match status" value="1"/>
</dbReference>
<dbReference type="EMBL" id="CP093313">
    <property type="protein sequence ID" value="UWZ85394.1"/>
    <property type="molecule type" value="Genomic_DNA"/>
</dbReference>
<dbReference type="InterPro" id="IPR013342">
    <property type="entry name" value="Mandelate_racemase_C"/>
</dbReference>
<feature type="chain" id="PRO_5039937845" evidence="2">
    <location>
        <begin position="25"/>
        <end position="415"/>
    </location>
</feature>
<dbReference type="SFLD" id="SFLDG00179">
    <property type="entry name" value="mandelate_racemase"/>
    <property type="match status" value="1"/>
</dbReference>
<dbReference type="AlphaFoldDB" id="A0A9J7BUH3"/>
<evidence type="ECO:0000256" key="2">
    <source>
        <dbReference type="SAM" id="SignalP"/>
    </source>
</evidence>
<dbReference type="SFLD" id="SFLDS00001">
    <property type="entry name" value="Enolase"/>
    <property type="match status" value="1"/>
</dbReference>
<dbReference type="InterPro" id="IPR034593">
    <property type="entry name" value="DgoD-like"/>
</dbReference>
<dbReference type="CDD" id="cd03316">
    <property type="entry name" value="MR_like"/>
    <property type="match status" value="1"/>
</dbReference>
<proteinExistence type="predicted"/>
<dbReference type="PANTHER" id="PTHR48080:SF2">
    <property type="entry name" value="D-GALACTONATE DEHYDRATASE"/>
    <property type="match status" value="1"/>
</dbReference>
<dbReference type="Proteomes" id="UP001059380">
    <property type="component" value="Chromosome"/>
</dbReference>
<name>A0A9J7BUH3_9BACT</name>
<accession>A0A9J7BUH3</accession>
<dbReference type="KEGG" id="orp:MOP44_05505"/>
<evidence type="ECO:0000256" key="1">
    <source>
        <dbReference type="ARBA" id="ARBA00023239"/>
    </source>
</evidence>
<dbReference type="InterPro" id="IPR036849">
    <property type="entry name" value="Enolase-like_C_sf"/>
</dbReference>
<dbReference type="Pfam" id="PF13378">
    <property type="entry name" value="MR_MLE_C"/>
    <property type="match status" value="1"/>
</dbReference>
<protein>
    <submittedName>
        <fullName evidence="4">Mandelate racemase/muconate lactonizing enzyme family protein</fullName>
    </submittedName>
</protein>
<dbReference type="InterPro" id="IPR013341">
    <property type="entry name" value="Mandelate_racemase_N_dom"/>
</dbReference>
<dbReference type="GO" id="GO:0016829">
    <property type="term" value="F:lyase activity"/>
    <property type="evidence" value="ECO:0007669"/>
    <property type="project" value="UniProtKB-KW"/>
</dbReference>
<dbReference type="InterPro" id="IPR029065">
    <property type="entry name" value="Enolase_C-like"/>
</dbReference>
<reference evidence="4" key="1">
    <citation type="submission" date="2021-04" db="EMBL/GenBank/DDBJ databases">
        <title>Phylogenetic analysis of Acidobacteriaceae.</title>
        <authorList>
            <person name="Qiu L."/>
            <person name="Zhang Q."/>
        </authorList>
    </citation>
    <scope>NUCLEOTIDE SEQUENCE</scope>
    <source>
        <strain evidence="4">DSM 25168</strain>
    </source>
</reference>
<evidence type="ECO:0000313" key="5">
    <source>
        <dbReference type="Proteomes" id="UP001059380"/>
    </source>
</evidence>
<dbReference type="Gene3D" id="3.20.20.120">
    <property type="entry name" value="Enolase-like C-terminal domain"/>
    <property type="match status" value="1"/>
</dbReference>